<dbReference type="PANTHER" id="PTHR11905:SF159">
    <property type="entry name" value="ADAM METALLOPROTEASE"/>
    <property type="match status" value="1"/>
</dbReference>
<keyword evidence="1" id="KW-0645">Protease</keyword>
<feature type="signal peptide" evidence="6">
    <location>
        <begin position="1"/>
        <end position="26"/>
    </location>
</feature>
<feature type="binding site" evidence="5">
    <location>
        <position position="328"/>
    </location>
    <ligand>
        <name>Zn(2+)</name>
        <dbReference type="ChEBI" id="CHEBI:29105"/>
        <note>catalytic</note>
    </ligand>
</feature>
<dbReference type="PANTHER" id="PTHR11905">
    <property type="entry name" value="ADAM A DISINTEGRIN AND METALLOPROTEASE DOMAIN"/>
    <property type="match status" value="1"/>
</dbReference>
<keyword evidence="4" id="KW-0482">Metalloprotease</keyword>
<keyword evidence="5" id="KW-1015">Disulfide bond</keyword>
<name>A0A131YL92_RHIAP</name>
<keyword evidence="6" id="KW-0732">Signal</keyword>
<dbReference type="InterPro" id="IPR024079">
    <property type="entry name" value="MetalloPept_cat_dom_sf"/>
</dbReference>
<feature type="chain" id="PRO_5007285453" evidence="6">
    <location>
        <begin position="27"/>
        <end position="486"/>
    </location>
</feature>
<sequence>MHLKAFGCREMIGFFLVLRHVVCCFAHKEAFIYPSIVEERTTAGKLVLRLNDDITLNLERSSVLAKNLRFVTTYRSGHHLSMIDTTSIQENLYHDPQWQSSLKVLRKDGTVQVEGIIDSKRRIKPLLQSRRSSHDQVLHSLYEVEEIRPGPTHERSLQSAISDLSNKLLPTARTAGPVDSFVVELHVVSDEYHQKHFVLKKSLIEYLSIMVTAVNVRLQDMVGPRISFKLVGVTRSYDDVFASQIVGVLDAWKTLAGLVNYIRDGHISGNFDVMYLITGREMASIRSTGNVDKDVSGLAYVGKVCTIYGVAEGEDIAKSYAGVHTMAHELAHSLGATHDPQDSSNCSWSRGFLMSYEDKGANKYRLSDCSKTKIRDVVKSLKINCITETASITFSTNTDGVMPGQRITPDVYCELKMRKILRSKRIYTSAYSFMPSSLAKTCKMKCCYNVGSETWCQINDILEGMNCTDGNTCQRGICGSNNQAEK</sequence>
<feature type="disulfide bond" evidence="5">
    <location>
        <begin position="305"/>
        <end position="385"/>
    </location>
</feature>
<evidence type="ECO:0000256" key="3">
    <source>
        <dbReference type="ARBA" id="ARBA00022833"/>
    </source>
</evidence>
<organism evidence="8">
    <name type="scientific">Rhipicephalus appendiculatus</name>
    <name type="common">Brown ear tick</name>
    <dbReference type="NCBI Taxonomy" id="34631"/>
    <lineage>
        <taxon>Eukaryota</taxon>
        <taxon>Metazoa</taxon>
        <taxon>Ecdysozoa</taxon>
        <taxon>Arthropoda</taxon>
        <taxon>Chelicerata</taxon>
        <taxon>Arachnida</taxon>
        <taxon>Acari</taxon>
        <taxon>Parasitiformes</taxon>
        <taxon>Ixodida</taxon>
        <taxon>Ixodoidea</taxon>
        <taxon>Ixodidae</taxon>
        <taxon>Rhipicephalinae</taxon>
        <taxon>Rhipicephalus</taxon>
        <taxon>Rhipicephalus</taxon>
    </lineage>
</organism>
<keyword evidence="2" id="KW-0378">Hydrolase</keyword>
<dbReference type="InterPro" id="IPR001590">
    <property type="entry name" value="Peptidase_M12B"/>
</dbReference>
<dbReference type="GO" id="GO:0004222">
    <property type="term" value="F:metalloendopeptidase activity"/>
    <property type="evidence" value="ECO:0007669"/>
    <property type="project" value="InterPro"/>
</dbReference>
<evidence type="ECO:0000256" key="4">
    <source>
        <dbReference type="ARBA" id="ARBA00023049"/>
    </source>
</evidence>
<evidence type="ECO:0000256" key="6">
    <source>
        <dbReference type="SAM" id="SignalP"/>
    </source>
</evidence>
<evidence type="ECO:0000256" key="2">
    <source>
        <dbReference type="ARBA" id="ARBA00022801"/>
    </source>
</evidence>
<dbReference type="GO" id="GO:0046872">
    <property type="term" value="F:metal ion binding"/>
    <property type="evidence" value="ECO:0007669"/>
    <property type="project" value="UniProtKB-KW"/>
</dbReference>
<evidence type="ECO:0000259" key="7">
    <source>
        <dbReference type="PROSITE" id="PS50215"/>
    </source>
</evidence>
<dbReference type="Pfam" id="PF01421">
    <property type="entry name" value="Reprolysin"/>
    <property type="match status" value="1"/>
</dbReference>
<dbReference type="GO" id="GO:0006509">
    <property type="term" value="P:membrane protein ectodomain proteolysis"/>
    <property type="evidence" value="ECO:0007669"/>
    <property type="project" value="TreeGrafter"/>
</dbReference>
<feature type="binding site" evidence="5">
    <location>
        <position position="338"/>
    </location>
    <ligand>
        <name>Zn(2+)</name>
        <dbReference type="ChEBI" id="CHEBI:29105"/>
        <note>catalytic</note>
    </ligand>
</feature>
<dbReference type="SUPFAM" id="SSF55486">
    <property type="entry name" value="Metalloproteases ('zincins'), catalytic domain"/>
    <property type="match status" value="1"/>
</dbReference>
<feature type="binding site" evidence="5">
    <location>
        <position position="332"/>
    </location>
    <ligand>
        <name>Zn(2+)</name>
        <dbReference type="ChEBI" id="CHEBI:29105"/>
        <note>catalytic</note>
    </ligand>
</feature>
<evidence type="ECO:0000256" key="5">
    <source>
        <dbReference type="PROSITE-ProRule" id="PRU00276"/>
    </source>
</evidence>
<proteinExistence type="predicted"/>
<evidence type="ECO:0000313" key="8">
    <source>
        <dbReference type="EMBL" id="JAP80073.1"/>
    </source>
</evidence>
<keyword evidence="5" id="KW-0479">Metal-binding</keyword>
<protein>
    <submittedName>
        <fullName evidence="8">Reprolysin</fullName>
    </submittedName>
</protein>
<keyword evidence="3 5" id="KW-0862">Zinc</keyword>
<evidence type="ECO:0000256" key="1">
    <source>
        <dbReference type="ARBA" id="ARBA00022670"/>
    </source>
</evidence>
<feature type="domain" description="Peptidase M12B" evidence="7">
    <location>
        <begin position="181"/>
        <end position="390"/>
    </location>
</feature>
<reference evidence="8" key="1">
    <citation type="journal article" date="2016" name="Ticks Tick Borne Dis.">
        <title>De novo assembly and annotation of the salivary gland transcriptome of Rhipicephalus appendiculatus male and female ticks during blood feeding.</title>
        <authorList>
            <person name="de Castro M.H."/>
            <person name="de Klerk D."/>
            <person name="Pienaar R."/>
            <person name="Latif A.A."/>
            <person name="Rees D.J."/>
            <person name="Mans B.J."/>
        </authorList>
    </citation>
    <scope>NUCLEOTIDE SEQUENCE</scope>
    <source>
        <tissue evidence="8">Salivary glands</tissue>
    </source>
</reference>
<dbReference type="AlphaFoldDB" id="A0A131YL92"/>
<dbReference type="Gene3D" id="3.40.390.10">
    <property type="entry name" value="Collagenase (Catalytic Domain)"/>
    <property type="match status" value="1"/>
</dbReference>
<feature type="active site" evidence="5">
    <location>
        <position position="329"/>
    </location>
</feature>
<dbReference type="EMBL" id="GEDV01008484">
    <property type="protein sequence ID" value="JAP80073.1"/>
    <property type="molecule type" value="Transcribed_RNA"/>
</dbReference>
<accession>A0A131YL92</accession>
<dbReference type="PROSITE" id="PS50215">
    <property type="entry name" value="ADAM_MEPRO"/>
    <property type="match status" value="1"/>
</dbReference>
<comment type="caution">
    <text evidence="5">Lacks conserved residue(s) required for the propagation of feature annotation.</text>
</comment>